<evidence type="ECO:0000313" key="3">
    <source>
        <dbReference type="Proteomes" id="UP000460435"/>
    </source>
</evidence>
<evidence type="ECO:0000313" key="2">
    <source>
        <dbReference type="EMBL" id="NDL56113.1"/>
    </source>
</evidence>
<keyword evidence="1" id="KW-1133">Transmembrane helix</keyword>
<keyword evidence="1" id="KW-0472">Membrane</keyword>
<feature type="transmembrane region" description="Helical" evidence="1">
    <location>
        <begin position="6"/>
        <end position="24"/>
    </location>
</feature>
<proteinExistence type="predicted"/>
<organism evidence="2 3">
    <name type="scientific">Phytoactinopolyspora mesophila</name>
    <dbReference type="NCBI Taxonomy" id="2650750"/>
    <lineage>
        <taxon>Bacteria</taxon>
        <taxon>Bacillati</taxon>
        <taxon>Actinomycetota</taxon>
        <taxon>Actinomycetes</taxon>
        <taxon>Jiangellales</taxon>
        <taxon>Jiangellaceae</taxon>
        <taxon>Phytoactinopolyspora</taxon>
    </lineage>
</organism>
<dbReference type="Proteomes" id="UP000460435">
    <property type="component" value="Unassembled WGS sequence"/>
</dbReference>
<name>A0A7K3LYK0_9ACTN</name>
<dbReference type="AlphaFoldDB" id="A0A7K3LYK0"/>
<reference evidence="2 3" key="1">
    <citation type="submission" date="2019-11" db="EMBL/GenBank/DDBJ databases">
        <authorList>
            <person name="Li X.-J."/>
            <person name="Feng X.-M."/>
        </authorList>
    </citation>
    <scope>NUCLEOTIDE SEQUENCE [LARGE SCALE GENOMIC DNA]</scope>
    <source>
        <strain evidence="2 3">XMNu-373</strain>
    </source>
</reference>
<evidence type="ECO:0000256" key="1">
    <source>
        <dbReference type="SAM" id="Phobius"/>
    </source>
</evidence>
<accession>A0A7K3LYK0</accession>
<dbReference type="EMBL" id="WLZY01000001">
    <property type="protein sequence ID" value="NDL56113.1"/>
    <property type="molecule type" value="Genomic_DNA"/>
</dbReference>
<comment type="caution">
    <text evidence="2">The sequence shown here is derived from an EMBL/GenBank/DDBJ whole genome shotgun (WGS) entry which is preliminary data.</text>
</comment>
<keyword evidence="3" id="KW-1185">Reference proteome</keyword>
<keyword evidence="1" id="KW-0812">Transmembrane</keyword>
<gene>
    <name evidence="2" type="ORF">F7O44_03390</name>
</gene>
<protein>
    <recommendedName>
        <fullName evidence="4">NUDIX hydrolase</fullName>
    </recommendedName>
</protein>
<evidence type="ECO:0008006" key="4">
    <source>
        <dbReference type="Google" id="ProtNLM"/>
    </source>
</evidence>
<sequence length="181" mass="19912">MSTFVIWILVAGGVLLLLGIYLSWTAGRLDRLHARVDASRAVLDAELLRRSASALELATSNLLDPATSVVIADAASRARTVDEDGRHQAESDLTAVLGAALDEPEELAVWRDEEPELAEALGELGMACRRAAHARRFHNELVRGAQRLRRKLLVRWLRLAGHAPWPEPVELDDTVPRAFNG</sequence>